<organism evidence="2 3">
    <name type="scientific">Pseudomonas putida</name>
    <name type="common">Arthrobacter siderocapsulatus</name>
    <dbReference type="NCBI Taxonomy" id="303"/>
    <lineage>
        <taxon>Bacteria</taxon>
        <taxon>Pseudomonadati</taxon>
        <taxon>Pseudomonadota</taxon>
        <taxon>Gammaproteobacteria</taxon>
        <taxon>Pseudomonadales</taxon>
        <taxon>Pseudomonadaceae</taxon>
        <taxon>Pseudomonas</taxon>
    </lineage>
</organism>
<dbReference type="InterPro" id="IPR025737">
    <property type="entry name" value="FApF"/>
</dbReference>
<evidence type="ECO:0000256" key="1">
    <source>
        <dbReference type="SAM" id="SignalP"/>
    </source>
</evidence>
<dbReference type="AlphaFoldDB" id="A0A379KE68"/>
<name>A0A379KE68_PSEPU</name>
<evidence type="ECO:0000313" key="3">
    <source>
        <dbReference type="Proteomes" id="UP000254602"/>
    </source>
</evidence>
<gene>
    <name evidence="2" type="ORF">NCTC7914_00230</name>
</gene>
<protein>
    <submittedName>
        <fullName evidence="2">MetA-pathway phenol degradation-like protein</fullName>
    </submittedName>
</protein>
<feature type="chain" id="PRO_5016706352" evidence="1">
    <location>
        <begin position="26"/>
        <end position="319"/>
    </location>
</feature>
<proteinExistence type="predicted"/>
<sequence>MHITERAASLLFAAAIMSVTISAGAAESISPAGPIGGTDIRSALLPPPGNYIAGVAGGIDVERWYTDNGDSISADGHVYFAGAGMLHVYDQAFLSGTLGSTLYLGVQRTCFGIASVSCASGLQDIYSDIFAWSKFNPSQYFSPGSIIPYGTAYWVGLGLNIPTGNYDKDRAPNIGSNFFTVSPNVGITHTFPSLFPKALGEATELSARLFFNYYTENRDTDYQSGYVVSLDFAGTQRSGPWQYGITGTTYQQLTDDKLNGAQVANGGSRAASFSIGPLLAYDFSIDGQPYSLMAKFLTSTWGENTTGVSGLTLRLATQL</sequence>
<dbReference type="Proteomes" id="UP000254602">
    <property type="component" value="Unassembled WGS sequence"/>
</dbReference>
<dbReference type="Pfam" id="PF13557">
    <property type="entry name" value="Phenol_MetA_deg"/>
    <property type="match status" value="1"/>
</dbReference>
<feature type="signal peptide" evidence="1">
    <location>
        <begin position="1"/>
        <end position="25"/>
    </location>
</feature>
<dbReference type="RefSeq" id="WP_115272995.1">
    <property type="nucleotide sequence ID" value="NZ_UGUY01000001.1"/>
</dbReference>
<reference evidence="2 3" key="1">
    <citation type="submission" date="2018-06" db="EMBL/GenBank/DDBJ databases">
        <authorList>
            <consortium name="Pathogen Informatics"/>
            <person name="Doyle S."/>
        </authorList>
    </citation>
    <scope>NUCLEOTIDE SEQUENCE [LARGE SCALE GENOMIC DNA]</scope>
    <source>
        <strain evidence="2 3">NCTC7914</strain>
    </source>
</reference>
<accession>A0A379KE68</accession>
<dbReference type="EMBL" id="UGUY01000001">
    <property type="protein sequence ID" value="SUD66198.1"/>
    <property type="molecule type" value="Genomic_DNA"/>
</dbReference>
<keyword evidence="1" id="KW-0732">Signal</keyword>
<evidence type="ECO:0000313" key="2">
    <source>
        <dbReference type="EMBL" id="SUD66198.1"/>
    </source>
</evidence>